<feature type="binding site" evidence="7">
    <location>
        <position position="68"/>
    </location>
    <ligand>
        <name>Mg(2+)</name>
        <dbReference type="ChEBI" id="CHEBI:18420"/>
    </ligand>
</feature>
<dbReference type="Pfam" id="PF01725">
    <property type="entry name" value="Ham1p_like"/>
    <property type="match status" value="1"/>
</dbReference>
<evidence type="ECO:0000256" key="2">
    <source>
        <dbReference type="ARBA" id="ARBA00022723"/>
    </source>
</evidence>
<accession>A0ABU1YR17</accession>
<comment type="function">
    <text evidence="7">Pyrophosphatase that catalyzes the hydrolysis of nucleoside triphosphates to their monophosphate derivatives, with a high preference for the non-canonical purine nucleotides XTP (xanthosine triphosphate), dITP (deoxyinosine triphosphate) and ITP. Seems to function as a house-cleaning enzyme that removes non-canonical purine nucleotides from the nucleotide pool, thus preventing their incorporation into DNA/RNA and avoiding chromosomal lesions.</text>
</comment>
<feature type="binding site" evidence="7">
    <location>
        <begin position="7"/>
        <end position="12"/>
    </location>
    <ligand>
        <name>substrate</name>
    </ligand>
</feature>
<evidence type="ECO:0000313" key="10">
    <source>
        <dbReference type="Proteomes" id="UP001180453"/>
    </source>
</evidence>
<evidence type="ECO:0000256" key="6">
    <source>
        <dbReference type="ARBA" id="ARBA00023080"/>
    </source>
</evidence>
<evidence type="ECO:0000256" key="4">
    <source>
        <dbReference type="ARBA" id="ARBA00022801"/>
    </source>
</evidence>
<evidence type="ECO:0000256" key="8">
    <source>
        <dbReference type="RuleBase" id="RU003781"/>
    </source>
</evidence>
<organism evidence="9 10">
    <name type="scientific">Roseateles saccharophilus</name>
    <name type="common">Pseudomonas saccharophila</name>
    <dbReference type="NCBI Taxonomy" id="304"/>
    <lineage>
        <taxon>Bacteria</taxon>
        <taxon>Pseudomonadati</taxon>
        <taxon>Pseudomonadota</taxon>
        <taxon>Betaproteobacteria</taxon>
        <taxon>Burkholderiales</taxon>
        <taxon>Sphaerotilaceae</taxon>
        <taxon>Roseateles</taxon>
    </lineage>
</organism>
<comment type="catalytic activity">
    <reaction evidence="7">
        <text>ITP + H2O = IMP + diphosphate + H(+)</text>
        <dbReference type="Rhea" id="RHEA:29399"/>
        <dbReference type="ChEBI" id="CHEBI:15377"/>
        <dbReference type="ChEBI" id="CHEBI:15378"/>
        <dbReference type="ChEBI" id="CHEBI:33019"/>
        <dbReference type="ChEBI" id="CHEBI:58053"/>
        <dbReference type="ChEBI" id="CHEBI:61402"/>
        <dbReference type="EC" id="3.6.1.66"/>
    </reaction>
</comment>
<dbReference type="InterPro" id="IPR002637">
    <property type="entry name" value="RdgB/HAM1"/>
</dbReference>
<feature type="binding site" evidence="7">
    <location>
        <position position="39"/>
    </location>
    <ligand>
        <name>Mg(2+)</name>
        <dbReference type="ChEBI" id="CHEBI:18420"/>
    </ligand>
</feature>
<evidence type="ECO:0000256" key="3">
    <source>
        <dbReference type="ARBA" id="ARBA00022741"/>
    </source>
</evidence>
<keyword evidence="2 7" id="KW-0479">Metal-binding</keyword>
<dbReference type="Gene3D" id="3.90.950.10">
    <property type="match status" value="1"/>
</dbReference>
<keyword evidence="5 7" id="KW-0460">Magnesium</keyword>
<dbReference type="EMBL" id="JAVDXU010000003">
    <property type="protein sequence ID" value="MDR7271302.1"/>
    <property type="molecule type" value="Genomic_DNA"/>
</dbReference>
<dbReference type="PANTHER" id="PTHR11067">
    <property type="entry name" value="INOSINE TRIPHOSPHATE PYROPHOSPHATASE/HAM1 PROTEIN"/>
    <property type="match status" value="1"/>
</dbReference>
<name>A0ABU1YR17_ROSSA</name>
<keyword evidence="6 7" id="KW-0546">Nucleotide metabolism</keyword>
<dbReference type="InterPro" id="IPR020922">
    <property type="entry name" value="dITP/XTP_pyrophosphatase"/>
</dbReference>
<dbReference type="GO" id="GO:0036220">
    <property type="term" value="F:ITP diphosphatase activity"/>
    <property type="evidence" value="ECO:0007669"/>
    <property type="project" value="UniProtKB-EC"/>
</dbReference>
<protein>
    <recommendedName>
        <fullName evidence="7">dITP/XTP pyrophosphatase</fullName>
        <ecNumber evidence="7">3.6.1.66</ecNumber>
    </recommendedName>
    <alternativeName>
        <fullName evidence="7">Non-canonical purine NTP pyrophosphatase</fullName>
    </alternativeName>
    <alternativeName>
        <fullName evidence="7">Non-standard purine NTP pyrophosphatase</fullName>
    </alternativeName>
    <alternativeName>
        <fullName evidence="7">Nucleoside-triphosphate diphosphatase</fullName>
    </alternativeName>
    <alternativeName>
        <fullName evidence="7">Nucleoside-triphosphate pyrophosphatase</fullName>
        <shortName evidence="7">NTPase</shortName>
    </alternativeName>
</protein>
<keyword evidence="10" id="KW-1185">Reference proteome</keyword>
<comment type="cofactor">
    <cofactor evidence="7">
        <name>Mg(2+)</name>
        <dbReference type="ChEBI" id="CHEBI:18420"/>
    </cofactor>
    <text evidence="7">Binds 1 Mg(2+) ion per subunit.</text>
</comment>
<feature type="binding site" evidence="7">
    <location>
        <begin position="182"/>
        <end position="183"/>
    </location>
    <ligand>
        <name>substrate</name>
    </ligand>
</feature>
<reference evidence="9 10" key="1">
    <citation type="submission" date="2023-07" db="EMBL/GenBank/DDBJ databases">
        <title>Sorghum-associated microbial communities from plants grown in Nebraska, USA.</title>
        <authorList>
            <person name="Schachtman D."/>
        </authorList>
    </citation>
    <scope>NUCLEOTIDE SEQUENCE [LARGE SCALE GENOMIC DNA]</scope>
    <source>
        <strain evidence="9 10">BE314</strain>
    </source>
</reference>
<dbReference type="PANTHER" id="PTHR11067:SF9">
    <property type="entry name" value="INOSINE TRIPHOSPHATE PYROPHOSPHATASE"/>
    <property type="match status" value="1"/>
</dbReference>
<dbReference type="RefSeq" id="WP_310268295.1">
    <property type="nucleotide sequence ID" value="NZ_JAVDXU010000003.1"/>
</dbReference>
<feature type="binding site" evidence="7">
    <location>
        <position position="69"/>
    </location>
    <ligand>
        <name>substrate</name>
    </ligand>
</feature>
<feature type="binding site" evidence="7">
    <location>
        <position position="177"/>
    </location>
    <ligand>
        <name>substrate</name>
    </ligand>
</feature>
<comment type="catalytic activity">
    <reaction evidence="7">
        <text>XTP + H2O = XMP + diphosphate + H(+)</text>
        <dbReference type="Rhea" id="RHEA:28610"/>
        <dbReference type="ChEBI" id="CHEBI:15377"/>
        <dbReference type="ChEBI" id="CHEBI:15378"/>
        <dbReference type="ChEBI" id="CHEBI:33019"/>
        <dbReference type="ChEBI" id="CHEBI:57464"/>
        <dbReference type="ChEBI" id="CHEBI:61314"/>
        <dbReference type="EC" id="3.6.1.66"/>
    </reaction>
</comment>
<feature type="active site" description="Proton acceptor" evidence="7">
    <location>
        <position position="68"/>
    </location>
</feature>
<comment type="subunit">
    <text evidence="7">Homodimer.</text>
</comment>
<dbReference type="CDD" id="cd00515">
    <property type="entry name" value="HAM1"/>
    <property type="match status" value="1"/>
</dbReference>
<evidence type="ECO:0000256" key="7">
    <source>
        <dbReference type="HAMAP-Rule" id="MF_01405"/>
    </source>
</evidence>
<gene>
    <name evidence="9" type="ORF">J2X20_003970</name>
</gene>
<keyword evidence="3 7" id="KW-0547">Nucleotide-binding</keyword>
<comment type="catalytic activity">
    <reaction evidence="7">
        <text>dITP + H2O = dIMP + diphosphate + H(+)</text>
        <dbReference type="Rhea" id="RHEA:28342"/>
        <dbReference type="ChEBI" id="CHEBI:15377"/>
        <dbReference type="ChEBI" id="CHEBI:15378"/>
        <dbReference type="ChEBI" id="CHEBI:33019"/>
        <dbReference type="ChEBI" id="CHEBI:61194"/>
        <dbReference type="ChEBI" id="CHEBI:61382"/>
        <dbReference type="EC" id="3.6.1.66"/>
    </reaction>
</comment>
<dbReference type="EC" id="3.6.1.66" evidence="7"/>
<dbReference type="Proteomes" id="UP001180453">
    <property type="component" value="Unassembled WGS sequence"/>
</dbReference>
<evidence type="ECO:0000256" key="5">
    <source>
        <dbReference type="ARBA" id="ARBA00022842"/>
    </source>
</evidence>
<dbReference type="InterPro" id="IPR029001">
    <property type="entry name" value="ITPase-like_fam"/>
</dbReference>
<comment type="similarity">
    <text evidence="1 7 8">Belongs to the HAM1 NTPase family.</text>
</comment>
<comment type="caution">
    <text evidence="9">The sequence shown here is derived from an EMBL/GenBank/DDBJ whole genome shotgun (WGS) entry which is preliminary data.</text>
</comment>
<feature type="binding site" evidence="7">
    <location>
        <begin position="154"/>
        <end position="157"/>
    </location>
    <ligand>
        <name>substrate</name>
    </ligand>
</feature>
<keyword evidence="4 7" id="KW-0378">Hydrolase</keyword>
<dbReference type="SUPFAM" id="SSF52972">
    <property type="entry name" value="ITPase-like"/>
    <property type="match status" value="1"/>
</dbReference>
<evidence type="ECO:0000256" key="1">
    <source>
        <dbReference type="ARBA" id="ARBA00008023"/>
    </source>
</evidence>
<dbReference type="NCBIfam" id="TIGR00042">
    <property type="entry name" value="RdgB/HAM1 family non-canonical purine NTP pyrophosphatase"/>
    <property type="match status" value="1"/>
</dbReference>
<proteinExistence type="inferred from homology"/>
<evidence type="ECO:0000313" key="9">
    <source>
        <dbReference type="EMBL" id="MDR7271302.1"/>
    </source>
</evidence>
<dbReference type="HAMAP" id="MF_01405">
    <property type="entry name" value="Non_canon_purine_NTPase"/>
    <property type="match status" value="1"/>
</dbReference>
<sequence>MKLVLASNNAKKLIELQALFTPLGIELVNQGSLGIAEAEEPFDTFAENALTKARHAARLSGLPALADDSGLSVDALGGAPGVRSARYALDAGGEKSDEANNERLLREMAAVEDRRARFVCALVAVRSADDPEPLIAMGRWSGEILAAPSGEGGFGYDPLMHIPALGQTVASLGAEVKNRHSHRALAAAQLIQQFREVWHLG</sequence>